<proteinExistence type="predicted"/>
<evidence type="ECO:0000313" key="1">
    <source>
        <dbReference type="EMBL" id="ESA13571.1"/>
    </source>
</evidence>
<sequence>MADTSMDGITGLDAEEEVSNKFAISNVCSDLVMMSEMMNSSYFWIFEHFYYMLVQMVILVFIDKYPISQPTYVKGFREA</sequence>
<gene>
    <name evidence="1" type="ORF">GLOINDRAFT_25897</name>
</gene>
<reference evidence="1" key="1">
    <citation type="submission" date="2013-07" db="EMBL/GenBank/DDBJ databases">
        <title>The genome of an arbuscular mycorrhizal fungus provides insights into the evolution of the oldest plant symbiosis.</title>
        <authorList>
            <consortium name="DOE Joint Genome Institute"/>
            <person name="Tisserant E."/>
            <person name="Malbreil M."/>
            <person name="Kuo A."/>
            <person name="Kohler A."/>
            <person name="Symeonidi A."/>
            <person name="Balestrini R."/>
            <person name="Charron P."/>
            <person name="Duensing N."/>
            <person name="Frei-dit-Frey N."/>
            <person name="Gianinazzi-Pearson V."/>
            <person name="Gilbert B."/>
            <person name="Handa Y."/>
            <person name="Hijri M."/>
            <person name="Kaul R."/>
            <person name="Kawaguchi M."/>
            <person name="Krajinski F."/>
            <person name="Lammers P."/>
            <person name="Lapierre D."/>
            <person name="Masclaux F.G."/>
            <person name="Murat C."/>
            <person name="Morin E."/>
            <person name="Ndikumana S."/>
            <person name="Pagni M."/>
            <person name="Petitpierre D."/>
            <person name="Requena N."/>
            <person name="Rosikiewicz P."/>
            <person name="Riley R."/>
            <person name="Saito K."/>
            <person name="San Clemente H."/>
            <person name="Shapiro H."/>
            <person name="van Tuinen D."/>
            <person name="Becard G."/>
            <person name="Bonfante P."/>
            <person name="Paszkowski U."/>
            <person name="Shachar-Hill Y."/>
            <person name="Young J.P."/>
            <person name="Sanders I.R."/>
            <person name="Henrissat B."/>
            <person name="Rensing S.A."/>
            <person name="Grigoriev I.V."/>
            <person name="Corradi N."/>
            <person name="Roux C."/>
            <person name="Martin F."/>
        </authorList>
    </citation>
    <scope>NUCLEOTIDE SEQUENCE</scope>
    <source>
        <strain evidence="1">DAOM 197198</strain>
    </source>
</reference>
<accession>U9UDA2</accession>
<dbReference type="AlphaFoldDB" id="U9UDA2"/>
<dbReference type="EMBL" id="KI283779">
    <property type="protein sequence ID" value="ESA13571.1"/>
    <property type="molecule type" value="Genomic_DNA"/>
</dbReference>
<organism evidence="1">
    <name type="scientific">Rhizophagus irregularis (strain DAOM 181602 / DAOM 197198 / MUCL 43194)</name>
    <name type="common">Arbuscular mycorrhizal fungus</name>
    <name type="synonym">Glomus intraradices</name>
    <dbReference type="NCBI Taxonomy" id="747089"/>
    <lineage>
        <taxon>Eukaryota</taxon>
        <taxon>Fungi</taxon>
        <taxon>Fungi incertae sedis</taxon>
        <taxon>Mucoromycota</taxon>
        <taxon>Glomeromycotina</taxon>
        <taxon>Glomeromycetes</taxon>
        <taxon>Glomerales</taxon>
        <taxon>Glomeraceae</taxon>
        <taxon>Rhizophagus</taxon>
    </lineage>
</organism>
<protein>
    <submittedName>
        <fullName evidence="1">Uncharacterized protein</fullName>
    </submittedName>
</protein>
<dbReference type="HOGENOM" id="CLU_196984_0_0_1"/>
<name>U9UDA2_RHIID</name>